<accession>A0A2T1LVK9</accession>
<evidence type="ECO:0000256" key="1">
    <source>
        <dbReference type="SAM" id="MobiDB-lite"/>
    </source>
</evidence>
<gene>
    <name evidence="2" type="ORF">C7H19_15180</name>
</gene>
<sequence length="194" mass="22387">MIPKKNEPVIDPQLNQDSDRDGVTDGDEKLRYSDPMRRDSDRDGVLDGEEIKDGTNPRGASSNSYTINAQREALRKQYFNEAKEVMGWQNCPDVNYDDLYNIVDGNGLIGVELDKLIVEHNLLNQVTKSAIAEKLTQSVILQRLIEDKEINSQQLEAYISEVYEDRMTFLQQKFAIKKEVKEKEINNEDRELEF</sequence>
<dbReference type="EMBL" id="PXOH01000017">
    <property type="protein sequence ID" value="PSF35766.1"/>
    <property type="molecule type" value="Genomic_DNA"/>
</dbReference>
<reference evidence="2 3" key="2">
    <citation type="submission" date="2018-03" db="EMBL/GenBank/DDBJ databases">
        <authorList>
            <person name="Keele B.F."/>
        </authorList>
    </citation>
    <scope>NUCLEOTIDE SEQUENCE [LARGE SCALE GENOMIC DNA]</scope>
    <source>
        <strain evidence="2 3">CCALA 016</strain>
    </source>
</reference>
<dbReference type="PROSITE" id="PS00018">
    <property type="entry name" value="EF_HAND_1"/>
    <property type="match status" value="1"/>
</dbReference>
<proteinExistence type="predicted"/>
<dbReference type="AlphaFoldDB" id="A0A2T1LVK9"/>
<comment type="caution">
    <text evidence="2">The sequence shown here is derived from an EMBL/GenBank/DDBJ whole genome shotgun (WGS) entry which is preliminary data.</text>
</comment>
<feature type="compositionally biased region" description="Basic and acidic residues" evidence="1">
    <location>
        <begin position="17"/>
        <end position="55"/>
    </location>
</feature>
<name>A0A2T1LVK9_9CHRO</name>
<reference evidence="2 3" key="1">
    <citation type="submission" date="2018-03" db="EMBL/GenBank/DDBJ databases">
        <title>The ancient ancestry and fast evolution of plastids.</title>
        <authorList>
            <person name="Moore K.R."/>
            <person name="Magnabosco C."/>
            <person name="Momper L."/>
            <person name="Gold D.A."/>
            <person name="Bosak T."/>
            <person name="Fournier G.P."/>
        </authorList>
    </citation>
    <scope>NUCLEOTIDE SEQUENCE [LARGE SCALE GENOMIC DNA]</scope>
    <source>
        <strain evidence="2 3">CCALA 016</strain>
    </source>
</reference>
<evidence type="ECO:0000313" key="2">
    <source>
        <dbReference type="EMBL" id="PSF35766.1"/>
    </source>
</evidence>
<dbReference type="Proteomes" id="UP000239001">
    <property type="component" value="Unassembled WGS sequence"/>
</dbReference>
<evidence type="ECO:0008006" key="4">
    <source>
        <dbReference type="Google" id="ProtNLM"/>
    </source>
</evidence>
<protein>
    <recommendedName>
        <fullName evidence="4">EF-hand domain-containing protein</fullName>
    </recommendedName>
</protein>
<feature type="region of interest" description="Disordered" evidence="1">
    <location>
        <begin position="1"/>
        <end position="65"/>
    </location>
</feature>
<dbReference type="InterPro" id="IPR018247">
    <property type="entry name" value="EF_Hand_1_Ca_BS"/>
</dbReference>
<organism evidence="2 3">
    <name type="scientific">Aphanothece hegewaldii CCALA 016</name>
    <dbReference type="NCBI Taxonomy" id="2107694"/>
    <lineage>
        <taxon>Bacteria</taxon>
        <taxon>Bacillati</taxon>
        <taxon>Cyanobacteriota</taxon>
        <taxon>Cyanophyceae</taxon>
        <taxon>Oscillatoriophycideae</taxon>
        <taxon>Chroococcales</taxon>
        <taxon>Aphanothecaceae</taxon>
        <taxon>Aphanothece</taxon>
    </lineage>
</organism>
<evidence type="ECO:0000313" key="3">
    <source>
        <dbReference type="Proteomes" id="UP000239001"/>
    </source>
</evidence>
<dbReference type="RefSeq" id="WP_106457731.1">
    <property type="nucleotide sequence ID" value="NZ_PXOH01000017.1"/>
</dbReference>
<keyword evidence="3" id="KW-1185">Reference proteome</keyword>